<dbReference type="SMART" id="SM01387">
    <property type="entry name" value="Ribosomal_S15"/>
    <property type="match status" value="1"/>
</dbReference>
<dbReference type="InterPro" id="IPR005290">
    <property type="entry name" value="Ribosomal_uS15_bac-type"/>
</dbReference>
<evidence type="ECO:0000256" key="4">
    <source>
        <dbReference type="ARBA" id="ARBA00022980"/>
    </source>
</evidence>
<gene>
    <name evidence="10" type="primary">MRPS15</name>
</gene>
<dbReference type="GO" id="GO:0006412">
    <property type="term" value="P:translation"/>
    <property type="evidence" value="ECO:0007669"/>
    <property type="project" value="InterPro"/>
</dbReference>
<dbReference type="Gene3D" id="1.10.287.10">
    <property type="entry name" value="S15/NS1, RNA-binding"/>
    <property type="match status" value="1"/>
</dbReference>
<proteinExistence type="inferred from homology"/>
<evidence type="ECO:0000313" key="10">
    <source>
        <dbReference type="Ensembl" id="ENSOANP00000038968.1"/>
    </source>
</evidence>
<dbReference type="GO" id="GO:0005654">
    <property type="term" value="C:nucleoplasm"/>
    <property type="evidence" value="ECO:0007669"/>
    <property type="project" value="Ensembl"/>
</dbReference>
<evidence type="ECO:0000256" key="5">
    <source>
        <dbReference type="ARBA" id="ARBA00023128"/>
    </source>
</evidence>
<dbReference type="GO" id="GO:0005730">
    <property type="term" value="C:nucleolus"/>
    <property type="evidence" value="ECO:0007669"/>
    <property type="project" value="Ensembl"/>
</dbReference>
<dbReference type="Proteomes" id="UP000002279">
    <property type="component" value="Unplaced"/>
</dbReference>
<dbReference type="InterPro" id="IPR009068">
    <property type="entry name" value="uS15_NS1_RNA-bd_sf"/>
</dbReference>
<evidence type="ECO:0000256" key="9">
    <source>
        <dbReference type="RuleBase" id="RU003919"/>
    </source>
</evidence>
<dbReference type="InParanoid" id="A0A6I8NCM3"/>
<evidence type="ECO:0000313" key="11">
    <source>
        <dbReference type="Proteomes" id="UP000002279"/>
    </source>
</evidence>
<keyword evidence="3" id="KW-0809">Transit peptide</keyword>
<protein>
    <recommendedName>
        <fullName evidence="7">Small ribosomal subunit protein uS15m</fullName>
    </recommendedName>
    <alternativeName>
        <fullName evidence="8">28S ribosomal protein S15, mitochondrial</fullName>
    </alternativeName>
</protein>
<dbReference type="OMA" id="EHLHMHP"/>
<dbReference type="PANTHER" id="PTHR46685:SF1">
    <property type="entry name" value="SMALL RIBOSOMAL SUBUNIT PROTEIN US15M"/>
    <property type="match status" value="1"/>
</dbReference>
<dbReference type="GeneTree" id="ENSGT00390000001737"/>
<organism evidence="10 11">
    <name type="scientific">Ornithorhynchus anatinus</name>
    <name type="common">Duckbill platypus</name>
    <dbReference type="NCBI Taxonomy" id="9258"/>
    <lineage>
        <taxon>Eukaryota</taxon>
        <taxon>Metazoa</taxon>
        <taxon>Chordata</taxon>
        <taxon>Craniata</taxon>
        <taxon>Vertebrata</taxon>
        <taxon>Euteleostomi</taxon>
        <taxon>Mammalia</taxon>
        <taxon>Monotremata</taxon>
        <taxon>Ornithorhynchidae</taxon>
        <taxon>Ornithorhynchus</taxon>
    </lineage>
</organism>
<evidence type="ECO:0000256" key="7">
    <source>
        <dbReference type="ARBA" id="ARBA00035249"/>
    </source>
</evidence>
<dbReference type="GO" id="GO:0005763">
    <property type="term" value="C:mitochondrial small ribosomal subunit"/>
    <property type="evidence" value="ECO:0000318"/>
    <property type="project" value="GO_Central"/>
</dbReference>
<dbReference type="Pfam" id="PF00312">
    <property type="entry name" value="Ribosomal_S15"/>
    <property type="match status" value="1"/>
</dbReference>
<dbReference type="GO" id="GO:0003735">
    <property type="term" value="F:structural constituent of ribosome"/>
    <property type="evidence" value="ECO:0007669"/>
    <property type="project" value="InterPro"/>
</dbReference>
<evidence type="ECO:0000256" key="6">
    <source>
        <dbReference type="ARBA" id="ARBA00023274"/>
    </source>
</evidence>
<dbReference type="PANTHER" id="PTHR46685">
    <property type="entry name" value="28S RIBOSOMAL PROTEIN S15, MITOCHONDRIAL"/>
    <property type="match status" value="1"/>
</dbReference>
<dbReference type="InterPro" id="IPR052137">
    <property type="entry name" value="uS15_ribosomal"/>
</dbReference>
<dbReference type="HAMAP" id="MF_01343_B">
    <property type="entry name" value="Ribosomal_uS15_B"/>
    <property type="match status" value="1"/>
</dbReference>
<keyword evidence="5" id="KW-0496">Mitochondrion</keyword>
<reference evidence="10" key="2">
    <citation type="submission" date="2025-09" db="UniProtKB">
        <authorList>
            <consortium name="Ensembl"/>
        </authorList>
    </citation>
    <scope>IDENTIFICATION</scope>
    <source>
        <strain evidence="10">Glennie</strain>
    </source>
</reference>
<dbReference type="InterPro" id="IPR000589">
    <property type="entry name" value="Ribosomal_uS15"/>
</dbReference>
<comment type="similarity">
    <text evidence="2 9">Belongs to the universal ribosomal protein uS15 family.</text>
</comment>
<dbReference type="FunCoup" id="A0A6I8NCM3">
    <property type="interactions" value="1676"/>
</dbReference>
<accession>A0A6I8NCM3</accession>
<evidence type="ECO:0000256" key="3">
    <source>
        <dbReference type="ARBA" id="ARBA00022946"/>
    </source>
</evidence>
<evidence type="ECO:0000256" key="1">
    <source>
        <dbReference type="ARBA" id="ARBA00004173"/>
    </source>
</evidence>
<keyword evidence="11" id="KW-1185">Reference proteome</keyword>
<evidence type="ECO:0000256" key="8">
    <source>
        <dbReference type="ARBA" id="ARBA00035528"/>
    </source>
</evidence>
<evidence type="ECO:0000256" key="2">
    <source>
        <dbReference type="ARBA" id="ARBA00008434"/>
    </source>
</evidence>
<dbReference type="FunFam" id="1.10.287.10:FF:000015">
    <property type="entry name" value="Mitochondrial ribosomal protein S15"/>
    <property type="match status" value="1"/>
</dbReference>
<name>A0A6I8NCM3_ORNAN</name>
<comment type="subcellular location">
    <subcellularLocation>
        <location evidence="1">Mitochondrion</location>
    </subcellularLocation>
</comment>
<dbReference type="Bgee" id="ENSOANG00000042130">
    <property type="expression patterns" value="Expressed in heart and 8 other cell types or tissues"/>
</dbReference>
<keyword evidence="4 9" id="KW-0689">Ribosomal protein</keyword>
<dbReference type="CDD" id="cd00353">
    <property type="entry name" value="Ribosomal_S15p_S13e"/>
    <property type="match status" value="1"/>
</dbReference>
<keyword evidence="6 9" id="KW-0687">Ribonucleoprotein</keyword>
<reference evidence="10" key="1">
    <citation type="submission" date="2025-08" db="UniProtKB">
        <authorList>
            <consortium name="Ensembl"/>
        </authorList>
    </citation>
    <scope>IDENTIFICATION</scope>
    <source>
        <strain evidence="10">Glennie</strain>
    </source>
</reference>
<dbReference type="AlphaFoldDB" id="A0A6I8NCM3"/>
<dbReference type="Ensembl" id="ENSOANT00000056951.1">
    <property type="protein sequence ID" value="ENSOANP00000038968.1"/>
    <property type="gene ID" value="ENSOANG00000042130.1"/>
</dbReference>
<dbReference type="SUPFAM" id="SSF47060">
    <property type="entry name" value="S15/NS1 RNA-binding domain"/>
    <property type="match status" value="1"/>
</dbReference>
<sequence>MLRAPEAAMLRAARPVLAAVLGRGPPGGGGCLLSQPARAFAAKKQVLPSQVDDLPSSMLRQDFRNVPGIDKVDDLVKRVLSLEMAPMKEKLKIKKEQMVSKVSANPEDTSSLEARVAALTVKIRSYEEHMQKHRKDKAHKRYLLMSVDQRKKMLKNLRQTNYEVFEKACKELGIEYTFPPLYYRTATRRWVAKKALCLRVYQETQKLKKLKKREATLKAAKPEVSETPETPV</sequence>